<name>A0AAV4NDB8_9ARAC</name>
<evidence type="ECO:0000313" key="1">
    <source>
        <dbReference type="EMBL" id="GIX81815.1"/>
    </source>
</evidence>
<keyword evidence="2" id="KW-1185">Reference proteome</keyword>
<dbReference type="EMBL" id="BPLQ01001444">
    <property type="protein sequence ID" value="GIX81815.1"/>
    <property type="molecule type" value="Genomic_DNA"/>
</dbReference>
<accession>A0AAV4NDB8</accession>
<comment type="caution">
    <text evidence="1">The sequence shown here is derived from an EMBL/GenBank/DDBJ whole genome shotgun (WGS) entry which is preliminary data.</text>
</comment>
<proteinExistence type="predicted"/>
<organism evidence="1 2">
    <name type="scientific">Caerostris darwini</name>
    <dbReference type="NCBI Taxonomy" id="1538125"/>
    <lineage>
        <taxon>Eukaryota</taxon>
        <taxon>Metazoa</taxon>
        <taxon>Ecdysozoa</taxon>
        <taxon>Arthropoda</taxon>
        <taxon>Chelicerata</taxon>
        <taxon>Arachnida</taxon>
        <taxon>Araneae</taxon>
        <taxon>Araneomorphae</taxon>
        <taxon>Entelegynae</taxon>
        <taxon>Araneoidea</taxon>
        <taxon>Araneidae</taxon>
        <taxon>Caerostris</taxon>
    </lineage>
</organism>
<sequence length="99" mass="11064">MVSNHSSSTHVYHAPLPPTFFLLYFGQHVVTSVGFYGSCAKPVDLYCLYLLLKKKPPHLFDARRTDDSVRSAEPDFDEVASEIGGTVVVNFHLATHQKL</sequence>
<gene>
    <name evidence="1" type="ORF">CDAR_604521</name>
</gene>
<protein>
    <submittedName>
        <fullName evidence="1">Uncharacterized protein</fullName>
    </submittedName>
</protein>
<dbReference type="Proteomes" id="UP001054837">
    <property type="component" value="Unassembled WGS sequence"/>
</dbReference>
<evidence type="ECO:0000313" key="2">
    <source>
        <dbReference type="Proteomes" id="UP001054837"/>
    </source>
</evidence>
<dbReference type="AlphaFoldDB" id="A0AAV4NDB8"/>
<reference evidence="1 2" key="1">
    <citation type="submission" date="2021-06" db="EMBL/GenBank/DDBJ databases">
        <title>Caerostris darwini draft genome.</title>
        <authorList>
            <person name="Kono N."/>
            <person name="Arakawa K."/>
        </authorList>
    </citation>
    <scope>NUCLEOTIDE SEQUENCE [LARGE SCALE GENOMIC DNA]</scope>
</reference>